<evidence type="ECO:0000313" key="2">
    <source>
        <dbReference type="Proteomes" id="UP001150941"/>
    </source>
</evidence>
<evidence type="ECO:0000313" key="1">
    <source>
        <dbReference type="EMBL" id="KAJ5223504.1"/>
    </source>
</evidence>
<organism evidence="1 2">
    <name type="scientific">Penicillium chermesinum</name>
    <dbReference type="NCBI Taxonomy" id="63820"/>
    <lineage>
        <taxon>Eukaryota</taxon>
        <taxon>Fungi</taxon>
        <taxon>Dikarya</taxon>
        <taxon>Ascomycota</taxon>
        <taxon>Pezizomycotina</taxon>
        <taxon>Eurotiomycetes</taxon>
        <taxon>Eurotiomycetidae</taxon>
        <taxon>Eurotiales</taxon>
        <taxon>Aspergillaceae</taxon>
        <taxon>Penicillium</taxon>
    </lineage>
</organism>
<reference evidence="1" key="2">
    <citation type="journal article" date="2023" name="IMA Fungus">
        <title>Comparative genomic study of the Penicillium genus elucidates a diverse pangenome and 15 lateral gene transfer events.</title>
        <authorList>
            <person name="Petersen C."/>
            <person name="Sorensen T."/>
            <person name="Nielsen M.R."/>
            <person name="Sondergaard T.E."/>
            <person name="Sorensen J.L."/>
            <person name="Fitzpatrick D.A."/>
            <person name="Frisvad J.C."/>
            <person name="Nielsen K.L."/>
        </authorList>
    </citation>
    <scope>NUCLEOTIDE SEQUENCE</scope>
    <source>
        <strain evidence="1">IBT 19713</strain>
    </source>
</reference>
<protein>
    <submittedName>
        <fullName evidence="1">Uncharacterized protein</fullName>
    </submittedName>
</protein>
<dbReference type="EMBL" id="JAPQKS010000006">
    <property type="protein sequence ID" value="KAJ5223504.1"/>
    <property type="molecule type" value="Genomic_DNA"/>
</dbReference>
<dbReference type="Proteomes" id="UP001150941">
    <property type="component" value="Unassembled WGS sequence"/>
</dbReference>
<dbReference type="GeneID" id="83204645"/>
<sequence>MNTQSFPDFKILPYKSKTAPDEKPPWSLNHPISLKQPSSWTYCGPLLELDLKQPSSFQKWHDATINGSLIQPLVSFLGYAHEILTSNNISHYWLTIRASTGSSEFDIPRWHTDELFFAPQPSKRPTHRRSSSIRDAISRAQRLTATHAGKRSRAILFDEDLPLSQAQIATSSPSPTNWKLTTTLLGPGTLFIGPETGAVARKVQQKVKQTIREEHPNHPCSSIRCVGCATASEAVRARLAFALSPHGIVQARRGECVFFLGGGRKRGPSIQNPAHMEIEYSSIWFLGRRRICEV</sequence>
<accession>A0A9W9TIA7</accession>
<dbReference type="RefSeq" id="XP_058327687.1">
    <property type="nucleotide sequence ID" value="XM_058477342.1"/>
</dbReference>
<dbReference type="AlphaFoldDB" id="A0A9W9TIA7"/>
<name>A0A9W9TIA7_9EURO</name>
<gene>
    <name evidence="1" type="ORF">N7468_008046</name>
</gene>
<proteinExistence type="predicted"/>
<dbReference type="OrthoDB" id="10261951at2759"/>
<comment type="caution">
    <text evidence="1">The sequence shown here is derived from an EMBL/GenBank/DDBJ whole genome shotgun (WGS) entry which is preliminary data.</text>
</comment>
<reference evidence="1" key="1">
    <citation type="submission" date="2022-11" db="EMBL/GenBank/DDBJ databases">
        <authorList>
            <person name="Petersen C."/>
        </authorList>
    </citation>
    <scope>NUCLEOTIDE SEQUENCE</scope>
    <source>
        <strain evidence="1">IBT 19713</strain>
    </source>
</reference>
<keyword evidence="2" id="KW-1185">Reference proteome</keyword>